<dbReference type="Gene3D" id="3.40.1170.60">
    <property type="match status" value="1"/>
</dbReference>
<dbReference type="Pfam" id="PF00817">
    <property type="entry name" value="IMS"/>
    <property type="match status" value="1"/>
</dbReference>
<feature type="compositionally biased region" description="Acidic residues" evidence="4">
    <location>
        <begin position="906"/>
        <end position="929"/>
    </location>
</feature>
<dbReference type="CDD" id="cd03586">
    <property type="entry name" value="PolY_Pol_IV_kappa"/>
    <property type="match status" value="1"/>
</dbReference>
<dbReference type="InterPro" id="IPR043502">
    <property type="entry name" value="DNA/RNA_pol_sf"/>
</dbReference>
<feature type="compositionally biased region" description="Basic and acidic residues" evidence="4">
    <location>
        <begin position="542"/>
        <end position="560"/>
    </location>
</feature>
<dbReference type="InterPro" id="IPR036775">
    <property type="entry name" value="DNA_pol_Y-fam_lit_finger_sf"/>
</dbReference>
<feature type="compositionally biased region" description="Basic residues" evidence="4">
    <location>
        <begin position="764"/>
        <end position="774"/>
    </location>
</feature>
<accession>A0A0G4HYG8</accession>
<feature type="compositionally biased region" description="Low complexity" evidence="4">
    <location>
        <begin position="738"/>
        <end position="758"/>
    </location>
</feature>
<dbReference type="PANTHER" id="PTHR11076:SF33">
    <property type="entry name" value="DNA POLYMERASE KAPPA"/>
    <property type="match status" value="1"/>
</dbReference>
<protein>
    <recommendedName>
        <fullName evidence="2">DNA polymerase kappa</fullName>
    </recommendedName>
</protein>
<dbReference type="InterPro" id="IPR017961">
    <property type="entry name" value="DNA_pol_Y-fam_little_finger"/>
</dbReference>
<feature type="compositionally biased region" description="Basic and acidic residues" evidence="4">
    <location>
        <begin position="1010"/>
        <end position="1036"/>
    </location>
</feature>
<feature type="compositionally biased region" description="Polar residues" evidence="4">
    <location>
        <begin position="1116"/>
        <end position="1125"/>
    </location>
</feature>
<feature type="region of interest" description="Disordered" evidence="4">
    <location>
        <begin position="1"/>
        <end position="42"/>
    </location>
</feature>
<feature type="compositionally biased region" description="Basic and acidic residues" evidence="4">
    <location>
        <begin position="1"/>
        <end position="14"/>
    </location>
</feature>
<dbReference type="GO" id="GO:0003887">
    <property type="term" value="F:DNA-directed DNA polymerase activity"/>
    <property type="evidence" value="ECO:0007669"/>
    <property type="project" value="InterPro"/>
</dbReference>
<dbReference type="GO" id="GO:0042276">
    <property type="term" value="P:error-prone translesion synthesis"/>
    <property type="evidence" value="ECO:0007669"/>
    <property type="project" value="TreeGrafter"/>
</dbReference>
<feature type="compositionally biased region" description="Polar residues" evidence="4">
    <location>
        <begin position="1038"/>
        <end position="1048"/>
    </location>
</feature>
<feature type="region of interest" description="Disordered" evidence="4">
    <location>
        <begin position="526"/>
        <end position="686"/>
    </location>
</feature>
<dbReference type="EMBL" id="CDMZ01004384">
    <property type="protein sequence ID" value="CEM49577.1"/>
    <property type="molecule type" value="Genomic_DNA"/>
</dbReference>
<evidence type="ECO:0000259" key="5">
    <source>
        <dbReference type="PROSITE" id="PS50173"/>
    </source>
</evidence>
<feature type="coiled-coil region" evidence="3">
    <location>
        <begin position="118"/>
        <end position="145"/>
    </location>
</feature>
<comment type="similarity">
    <text evidence="1">Belongs to the DNA polymerase type-Y family.</text>
</comment>
<organism evidence="6">
    <name type="scientific">Chromera velia CCMP2878</name>
    <dbReference type="NCBI Taxonomy" id="1169474"/>
    <lineage>
        <taxon>Eukaryota</taxon>
        <taxon>Sar</taxon>
        <taxon>Alveolata</taxon>
        <taxon>Colpodellida</taxon>
        <taxon>Chromeraceae</taxon>
        <taxon>Chromera</taxon>
    </lineage>
</organism>
<feature type="compositionally biased region" description="Basic and acidic residues" evidence="4">
    <location>
        <begin position="24"/>
        <end position="34"/>
    </location>
</feature>
<dbReference type="GO" id="GO:0003684">
    <property type="term" value="F:damaged DNA binding"/>
    <property type="evidence" value="ECO:0007669"/>
    <property type="project" value="InterPro"/>
</dbReference>
<feature type="compositionally biased region" description="Basic and acidic residues" evidence="4">
    <location>
        <begin position="615"/>
        <end position="652"/>
    </location>
</feature>
<dbReference type="Gene3D" id="3.30.1490.100">
    <property type="entry name" value="DNA polymerase, Y-family, little finger domain"/>
    <property type="match status" value="1"/>
</dbReference>
<feature type="compositionally biased region" description="Basic and acidic residues" evidence="4">
    <location>
        <begin position="987"/>
        <end position="1002"/>
    </location>
</feature>
<dbReference type="VEuPathDB" id="CryptoDB:Cvel_9488"/>
<dbReference type="InterPro" id="IPR022880">
    <property type="entry name" value="DNApol_IV"/>
</dbReference>
<sequence length="1237" mass="134742">MDENREGCGEEGVHSSKAGEIQDNDVKETTKQEETAEVQSADGSLVCQSTSAPTASLFFQTSAASSAPFSSSAAPSASSSTHALPAVYANNLKAGMTKVDRAHVDRVIFESSKNSSYYVNEIRKTKQLEVQIEKLKKKAQSHCETKALFGSRGENAFVEKVRKECTDAERKFFMHIDMDMFYCAVEIRDNPSIAEKPVAVGGLSMICTANYIARHYGVRSAMPGFIAKRLCPSLVFVPTNFEKYTREAEKVREVLAKYDPHFVSASLDEAYLDITACLEDRLRSKSMSQHTLADTQREMGGEGEMEFGEDEMFMEAQRVASELREGVRKATNGLTASAGVGPSRMLAKVCSDLCKPNGQKVLTLEETPAFVDSLSVRKIPGVGRCKEKELEALGIDTCGEMLRRASLVCHCFSQVTAHFLVRSALGLDVRERGGDRKSCSCERTFAATGDGAFLLRMIGRMARRLSRQLNEERVLCRHVALKVKTAGFVIRNISEPLSRLSDDATEIANAGARTLIRFLQEDHRNLKGEEKERMTMRPRKASRTEEEVRREEAARERARGEGPGASFRILRGPAAPAAASEGAPLRPRAEQQAESRSPGDGRARDARTSRGGAGVKKEEGWSAKKERKRLSLAEDGGKEKERERAGQKRQVEGEEDEEEEEEEDDDEEEEETETLLEHLHAQFGSSLPASTVKVRLLGLRCSQLTSVPSGGTGGRDKNKFFFGNLQRGGGGGEGGSAQFGSSAFSSSAHTAAAAAAGEVSRHASLSHRHTTHHHQQADLRVLLASAGSGSNCKGGEEVPGEGIDQGGGVGQERPRQRFRLEPPPPPQTLVGQKQKNKKKRLAAQAQQQTEAKGAVSNFLSRYLKRPRREEGGGQRQGNGGGEGEDSKNPVLVYVESDSSSHPSDTPESDCDNDMVREEEDIAKEEEERGMDEKEGREKDDAQVKERETESVLPPAQCGEEQKERSILSRHAEAGREAVFLDGSSLCEHAKPSFDPLHDHDVGHVPPVTAFEERKPEDCHADVKVQPERQGREEHNQRAPLQSSGNHPASSSSSSALICAHPSAFAASVARPLFGLSASAGERDKEKPARIILPPPQPPRGAAATEGVRQRDRHRAPSQSQTSSKPSVGLHGKAPPTAPRGPLERWISSFAKCPQKNQGCAEEGTVLQDGVSREGRPPASANQGMGDRGRIEAKRGDHQFGPHEGGGQRTPEEQQQQPAVVALLPQKGNDISDLESIF</sequence>
<dbReference type="SUPFAM" id="SSF56672">
    <property type="entry name" value="DNA/RNA polymerases"/>
    <property type="match status" value="1"/>
</dbReference>
<dbReference type="InterPro" id="IPR001126">
    <property type="entry name" value="UmuC"/>
</dbReference>
<evidence type="ECO:0000313" key="6">
    <source>
        <dbReference type="EMBL" id="CEM49577.1"/>
    </source>
</evidence>
<feature type="region of interest" description="Disordered" evidence="4">
    <location>
        <begin position="986"/>
        <end position="1055"/>
    </location>
</feature>
<dbReference type="GO" id="GO:0005634">
    <property type="term" value="C:nucleus"/>
    <property type="evidence" value="ECO:0007669"/>
    <property type="project" value="TreeGrafter"/>
</dbReference>
<dbReference type="Pfam" id="PF11798">
    <property type="entry name" value="IMS_HHH"/>
    <property type="match status" value="1"/>
</dbReference>
<feature type="compositionally biased region" description="Basic and acidic residues" evidence="4">
    <location>
        <begin position="959"/>
        <end position="969"/>
    </location>
</feature>
<evidence type="ECO:0000256" key="3">
    <source>
        <dbReference type="SAM" id="Coils"/>
    </source>
</evidence>
<feature type="region of interest" description="Disordered" evidence="4">
    <location>
        <begin position="704"/>
        <end position="969"/>
    </location>
</feature>
<dbReference type="Gene3D" id="1.10.150.20">
    <property type="entry name" value="5' to 3' exonuclease, C-terminal subdomain"/>
    <property type="match status" value="1"/>
</dbReference>
<dbReference type="PROSITE" id="PS50173">
    <property type="entry name" value="UMUC"/>
    <property type="match status" value="1"/>
</dbReference>
<feature type="compositionally biased region" description="Basic and acidic residues" evidence="4">
    <location>
        <begin position="930"/>
        <end position="949"/>
    </location>
</feature>
<dbReference type="Pfam" id="PF11799">
    <property type="entry name" value="IMS_C"/>
    <property type="match status" value="1"/>
</dbReference>
<evidence type="ECO:0000256" key="2">
    <source>
        <dbReference type="ARBA" id="ARBA00016178"/>
    </source>
</evidence>
<evidence type="ECO:0000256" key="1">
    <source>
        <dbReference type="ARBA" id="ARBA00010945"/>
    </source>
</evidence>
<feature type="compositionally biased region" description="Basic and acidic residues" evidence="4">
    <location>
        <begin position="587"/>
        <end position="608"/>
    </location>
</feature>
<feature type="compositionally biased region" description="Acidic residues" evidence="4">
    <location>
        <begin position="653"/>
        <end position="674"/>
    </location>
</feature>
<feature type="compositionally biased region" description="Basic and acidic residues" evidence="4">
    <location>
        <begin position="1186"/>
        <end position="1200"/>
    </location>
</feature>
<dbReference type="PANTHER" id="PTHR11076">
    <property type="entry name" value="DNA REPAIR POLYMERASE UMUC / TRANSFERASE FAMILY MEMBER"/>
    <property type="match status" value="1"/>
</dbReference>
<evidence type="ECO:0000256" key="4">
    <source>
        <dbReference type="SAM" id="MobiDB-lite"/>
    </source>
</evidence>
<reference evidence="6" key="1">
    <citation type="submission" date="2014-11" db="EMBL/GenBank/DDBJ databases">
        <authorList>
            <person name="Otto D Thomas"/>
            <person name="Naeem Raeece"/>
        </authorList>
    </citation>
    <scope>NUCLEOTIDE SEQUENCE</scope>
</reference>
<dbReference type="AlphaFoldDB" id="A0A0G4HYG8"/>
<feature type="compositionally biased region" description="Basic and acidic residues" evidence="4">
    <location>
        <begin position="526"/>
        <end position="535"/>
    </location>
</feature>
<dbReference type="InterPro" id="IPR043128">
    <property type="entry name" value="Rev_trsase/Diguanyl_cyclase"/>
</dbReference>
<feature type="region of interest" description="Disordered" evidence="4">
    <location>
        <begin position="1078"/>
        <end position="1216"/>
    </location>
</feature>
<dbReference type="InterPro" id="IPR024728">
    <property type="entry name" value="PolY_HhH_motif"/>
</dbReference>
<dbReference type="InterPro" id="IPR050116">
    <property type="entry name" value="DNA_polymerase-Y"/>
</dbReference>
<feature type="domain" description="UmuC" evidence="5">
    <location>
        <begin position="173"/>
        <end position="383"/>
    </location>
</feature>
<feature type="compositionally biased region" description="Gly residues" evidence="4">
    <location>
        <begin position="726"/>
        <end position="737"/>
    </location>
</feature>
<dbReference type="Gene3D" id="1.10.150.810">
    <property type="match status" value="1"/>
</dbReference>
<dbReference type="Gene3D" id="3.30.70.270">
    <property type="match status" value="1"/>
</dbReference>
<keyword evidence="3" id="KW-0175">Coiled coil</keyword>
<proteinExistence type="inferred from homology"/>
<dbReference type="GO" id="GO:0006281">
    <property type="term" value="P:DNA repair"/>
    <property type="evidence" value="ECO:0007669"/>
    <property type="project" value="InterPro"/>
</dbReference>
<dbReference type="SUPFAM" id="SSF100879">
    <property type="entry name" value="Lesion bypass DNA polymerase (Y-family), little finger domain"/>
    <property type="match status" value="1"/>
</dbReference>
<feature type="compositionally biased region" description="Polar residues" evidence="4">
    <location>
        <begin position="896"/>
        <end position="905"/>
    </location>
</feature>
<gene>
    <name evidence="6" type="ORF">Cvel_9488</name>
</gene>
<name>A0A0G4HYG8_9ALVE</name>